<sequence length="96" mass="10807">MKSSILFLALLTICFLTPTQCANVSCRHVYRCSDDEVCWNGECVRKDPKAVARHHNNYQFIVAKKTVAECRTSRDCKGFGFGNVCSKGVCRNIRSV</sequence>
<evidence type="ECO:0000256" key="1">
    <source>
        <dbReference type="SAM" id="SignalP"/>
    </source>
</evidence>
<dbReference type="AlphaFoldDB" id="A0A8R1EV61"/>
<protein>
    <submittedName>
        <fullName evidence="2">Uncharacterized protein</fullName>
    </submittedName>
</protein>
<evidence type="ECO:0000313" key="2">
    <source>
        <dbReference type="EnsemblMetazoa" id="CJA42785.1"/>
    </source>
</evidence>
<reference evidence="3" key="1">
    <citation type="submission" date="2010-08" db="EMBL/GenBank/DDBJ databases">
        <authorList>
            <consortium name="Caenorhabditis japonica Sequencing Consortium"/>
            <person name="Wilson R.K."/>
        </authorList>
    </citation>
    <scope>NUCLEOTIDE SEQUENCE [LARGE SCALE GENOMIC DNA]</scope>
    <source>
        <strain evidence="3">DF5081</strain>
    </source>
</reference>
<evidence type="ECO:0000313" key="3">
    <source>
        <dbReference type="Proteomes" id="UP000005237"/>
    </source>
</evidence>
<feature type="signal peptide" evidence="1">
    <location>
        <begin position="1"/>
        <end position="21"/>
    </location>
</feature>
<proteinExistence type="predicted"/>
<name>A0A8R1EV61_CAEJA</name>
<reference evidence="2" key="2">
    <citation type="submission" date="2022-06" db="UniProtKB">
        <authorList>
            <consortium name="EnsemblMetazoa"/>
        </authorList>
    </citation>
    <scope>IDENTIFICATION</scope>
    <source>
        <strain evidence="2">DF5081</strain>
    </source>
</reference>
<feature type="chain" id="PRO_5035754114" evidence="1">
    <location>
        <begin position="22"/>
        <end position="96"/>
    </location>
</feature>
<keyword evidence="1" id="KW-0732">Signal</keyword>
<keyword evidence="3" id="KW-1185">Reference proteome</keyword>
<dbReference type="Proteomes" id="UP000005237">
    <property type="component" value="Unassembled WGS sequence"/>
</dbReference>
<accession>A0A8R1EV61</accession>
<organism evidence="2 3">
    <name type="scientific">Caenorhabditis japonica</name>
    <dbReference type="NCBI Taxonomy" id="281687"/>
    <lineage>
        <taxon>Eukaryota</taxon>
        <taxon>Metazoa</taxon>
        <taxon>Ecdysozoa</taxon>
        <taxon>Nematoda</taxon>
        <taxon>Chromadorea</taxon>
        <taxon>Rhabditida</taxon>
        <taxon>Rhabditina</taxon>
        <taxon>Rhabditomorpha</taxon>
        <taxon>Rhabditoidea</taxon>
        <taxon>Rhabditidae</taxon>
        <taxon>Peloderinae</taxon>
        <taxon>Caenorhabditis</taxon>
    </lineage>
</organism>
<dbReference type="EnsemblMetazoa" id="CJA42785.1">
    <property type="protein sequence ID" value="CJA42785.1"/>
    <property type="gene ID" value="WBGene00218633"/>
</dbReference>